<dbReference type="RefSeq" id="XP_014673719.1">
    <property type="nucleotide sequence ID" value="XM_014818233.1"/>
</dbReference>
<dbReference type="Proteomes" id="UP000695022">
    <property type="component" value="Unplaced"/>
</dbReference>
<gene>
    <name evidence="2" type="primary">LOC106813977</name>
</gene>
<evidence type="ECO:0000313" key="2">
    <source>
        <dbReference type="RefSeq" id="XP_014673719.1"/>
    </source>
</evidence>
<protein>
    <submittedName>
        <fullName evidence="2">Uncharacterized protein LOC106813977</fullName>
    </submittedName>
</protein>
<dbReference type="GeneID" id="106813977"/>
<proteinExistence type="predicted"/>
<evidence type="ECO:0000313" key="1">
    <source>
        <dbReference type="Proteomes" id="UP000695022"/>
    </source>
</evidence>
<sequence>MERCSSGGRERRLSAIPISHVCDSPYSTSYNIWKVNDLHLDWGQEDKTQAVYKDPNQYVSPIMQRAPLPGGRLAILVASLPLRKQFRRRILDSRADMDCKDLPSVAGSR</sequence>
<reference evidence="2" key="1">
    <citation type="submission" date="2025-08" db="UniProtKB">
        <authorList>
            <consortium name="RefSeq"/>
        </authorList>
    </citation>
    <scope>IDENTIFICATION</scope>
</reference>
<accession>A0ABM1ENE8</accession>
<organism evidence="1 2">
    <name type="scientific">Priapulus caudatus</name>
    <name type="common">Priapulid worm</name>
    <dbReference type="NCBI Taxonomy" id="37621"/>
    <lineage>
        <taxon>Eukaryota</taxon>
        <taxon>Metazoa</taxon>
        <taxon>Ecdysozoa</taxon>
        <taxon>Scalidophora</taxon>
        <taxon>Priapulida</taxon>
        <taxon>Priapulimorpha</taxon>
        <taxon>Priapulimorphida</taxon>
        <taxon>Priapulidae</taxon>
        <taxon>Priapulus</taxon>
    </lineage>
</organism>
<keyword evidence="1" id="KW-1185">Reference proteome</keyword>
<name>A0ABM1ENE8_PRICU</name>